<sequence>MATSTFSLGLSARAPILLNQFVKQPTYDDVIVVVLLLLGGLFYISHGRLWDKPDPYYYKWFERPQSSDLGLINTSANTRNIAEKLKESNKDVVVFWGSQSGTAEGFAHRLARDLMHRLRLETLAADLSDFDPHTVANIQQSQIAIFLLSTYGEGDPSDNATAFVNWLRSNPEVTLHNLRFAAFGCGNSNYKYYNAVIDQVTHSLESMGANKLLETGKADDAKGTTEEDFVDWKDTLVTAFSSQLGFSSEPQLEYIPSVRVVEDDSTDVSGIHLGEPSLSSMGKINTSSGPISSIVQLPITGVRDLVKIPTNAPSCLHMEFDLSRQPMIKYKTGDHMAIFPVNPDAEVSMLLRLLKLEARENVPIMITPIDPDDSSLRIPSPTTPRALFQHYLEVCGPVSREVVRDLAQWASTERARSFLLGIVADKATYADFVARHHLTLGRLLQHTLSVDCNADWSGLPLSFIVDNLRPMTPRYYSISSSSVTSPRRVSVTVAVESSPLPLDTQTTIPGLARSYLSSFLTFSPQPALGIPKSSPSPSIYAFIRRSAFKLPASQRTPLILIAAGTGIAPFRAFVQERARLAAATRSSSHSPAEKRNSSAGPILLFFGCRHPERNLLYQDEFFDLENDVLKGKLTIIHAFSRLEGQKKMYVQDRVEEKMEEVSRLLLEEDASLYVCGSAAMARDVSSTICQGVKLRKGFEGEDEVKKWREERKRAKKWQEDVWG</sequence>
<dbReference type="Pfam" id="PF00258">
    <property type="entry name" value="Flavodoxin_1"/>
    <property type="match status" value="1"/>
</dbReference>
<keyword evidence="11" id="KW-1133">Transmembrane helix</keyword>
<dbReference type="InterPro" id="IPR001094">
    <property type="entry name" value="Flavdoxin-like"/>
</dbReference>
<keyword evidence="12" id="KW-0560">Oxidoreductase</keyword>
<dbReference type="HOGENOM" id="CLU_001570_17_3_1"/>
<dbReference type="PROSITE" id="PS51384">
    <property type="entry name" value="FAD_FR"/>
    <property type="match status" value="1"/>
</dbReference>
<accession>A0A0D2INT1</accession>
<dbReference type="RefSeq" id="XP_013271922.1">
    <property type="nucleotide sequence ID" value="XM_013416468.1"/>
</dbReference>
<keyword evidence="13" id="KW-0756">Sterol biosynthesis</keyword>
<keyword evidence="4" id="KW-0285">Flavoprotein</keyword>
<dbReference type="Gene3D" id="1.20.990.10">
    <property type="entry name" value="NADPH-cytochrome p450 Reductase, Chain A, domain 3"/>
    <property type="match status" value="1"/>
</dbReference>
<evidence type="ECO:0000256" key="7">
    <source>
        <dbReference type="ARBA" id="ARBA00022824"/>
    </source>
</evidence>
<dbReference type="OrthoDB" id="1856718at2759"/>
<comment type="cofactor">
    <cofactor evidence="2">
        <name>FAD</name>
        <dbReference type="ChEBI" id="CHEBI:57692"/>
    </cofactor>
</comment>
<keyword evidence="5" id="KW-0288">FMN</keyword>
<dbReference type="SUPFAM" id="SSF52218">
    <property type="entry name" value="Flavoproteins"/>
    <property type="match status" value="1"/>
</dbReference>
<evidence type="ECO:0000256" key="12">
    <source>
        <dbReference type="ARBA" id="ARBA00023002"/>
    </source>
</evidence>
<keyword evidence="3" id="KW-0444">Lipid biosynthesis</keyword>
<dbReference type="InterPro" id="IPR023173">
    <property type="entry name" value="NADPH_Cyt_P450_Rdtase_alpha"/>
</dbReference>
<evidence type="ECO:0000259" key="21">
    <source>
        <dbReference type="PROSITE" id="PS51384"/>
    </source>
</evidence>
<dbReference type="PRINTS" id="PR00369">
    <property type="entry name" value="FLAVODOXIN"/>
</dbReference>
<reference evidence="22 23" key="1">
    <citation type="submission" date="2015-01" db="EMBL/GenBank/DDBJ databases">
        <title>The Genome Sequence of Rhinocladiella mackenzie CBS 650.93.</title>
        <authorList>
            <consortium name="The Broad Institute Genomics Platform"/>
            <person name="Cuomo C."/>
            <person name="de Hoog S."/>
            <person name="Gorbushina A."/>
            <person name="Stielow B."/>
            <person name="Teixiera M."/>
            <person name="Abouelleil A."/>
            <person name="Chapman S.B."/>
            <person name="Priest M."/>
            <person name="Young S.K."/>
            <person name="Wortman J."/>
            <person name="Nusbaum C."/>
            <person name="Birren B."/>
        </authorList>
    </citation>
    <scope>NUCLEOTIDE SEQUENCE [LARGE SCALE GENOMIC DNA]</scope>
    <source>
        <strain evidence="22 23">CBS 650.93</strain>
    </source>
</reference>
<evidence type="ECO:0000256" key="18">
    <source>
        <dbReference type="ARBA" id="ARBA00023797"/>
    </source>
</evidence>
<dbReference type="EMBL" id="KN847478">
    <property type="protein sequence ID" value="KIX04786.1"/>
    <property type="molecule type" value="Genomic_DNA"/>
</dbReference>
<organism evidence="22 23">
    <name type="scientific">Rhinocladiella mackenziei CBS 650.93</name>
    <dbReference type="NCBI Taxonomy" id="1442369"/>
    <lineage>
        <taxon>Eukaryota</taxon>
        <taxon>Fungi</taxon>
        <taxon>Dikarya</taxon>
        <taxon>Ascomycota</taxon>
        <taxon>Pezizomycotina</taxon>
        <taxon>Eurotiomycetes</taxon>
        <taxon>Chaetothyriomycetidae</taxon>
        <taxon>Chaetothyriales</taxon>
        <taxon>Herpotrichiellaceae</taxon>
        <taxon>Rhinocladiella</taxon>
    </lineage>
</organism>
<evidence type="ECO:0000256" key="11">
    <source>
        <dbReference type="ARBA" id="ARBA00022989"/>
    </source>
</evidence>
<dbReference type="InterPro" id="IPR003097">
    <property type="entry name" value="CysJ-like_FAD-binding"/>
</dbReference>
<dbReference type="GO" id="GO:0005829">
    <property type="term" value="C:cytosol"/>
    <property type="evidence" value="ECO:0007669"/>
    <property type="project" value="TreeGrafter"/>
</dbReference>
<dbReference type="PROSITE" id="PS50902">
    <property type="entry name" value="FLAVODOXIN_LIKE"/>
    <property type="match status" value="1"/>
</dbReference>
<comment type="catalytic activity">
    <reaction evidence="19">
        <text>2 oxidized [cytochrome P450] + NADPH = 2 reduced [cytochrome P450] + NADP(+) + H(+)</text>
        <dbReference type="Rhea" id="RHEA:24040"/>
        <dbReference type="Rhea" id="RHEA-COMP:14627"/>
        <dbReference type="Rhea" id="RHEA-COMP:14628"/>
        <dbReference type="ChEBI" id="CHEBI:15378"/>
        <dbReference type="ChEBI" id="CHEBI:55376"/>
        <dbReference type="ChEBI" id="CHEBI:57783"/>
        <dbReference type="ChEBI" id="CHEBI:58349"/>
        <dbReference type="ChEBI" id="CHEBI:60344"/>
        <dbReference type="EC" id="1.6.2.4"/>
    </reaction>
</comment>
<dbReference type="InterPro" id="IPR017938">
    <property type="entry name" value="Riboflavin_synthase-like_b-brl"/>
</dbReference>
<dbReference type="InterPro" id="IPR029039">
    <property type="entry name" value="Flavoprotein-like_sf"/>
</dbReference>
<evidence type="ECO:0000256" key="10">
    <source>
        <dbReference type="ARBA" id="ARBA00022955"/>
    </source>
</evidence>
<keyword evidence="10" id="KW-0752">Steroid biosynthesis</keyword>
<evidence type="ECO:0000256" key="8">
    <source>
        <dbReference type="ARBA" id="ARBA00022827"/>
    </source>
</evidence>
<evidence type="ECO:0000256" key="2">
    <source>
        <dbReference type="ARBA" id="ARBA00001974"/>
    </source>
</evidence>
<keyword evidence="8" id="KW-0274">FAD</keyword>
<name>A0A0D2INT1_9EURO</name>
<dbReference type="GeneID" id="25293728"/>
<evidence type="ECO:0000256" key="14">
    <source>
        <dbReference type="ARBA" id="ARBA00023098"/>
    </source>
</evidence>
<evidence type="ECO:0000256" key="17">
    <source>
        <dbReference type="ARBA" id="ARBA00023221"/>
    </source>
</evidence>
<dbReference type="SUPFAM" id="SSF63380">
    <property type="entry name" value="Riboflavin synthase domain-like"/>
    <property type="match status" value="1"/>
</dbReference>
<comment type="cofactor">
    <cofactor evidence="1">
        <name>FMN</name>
        <dbReference type="ChEBI" id="CHEBI:58210"/>
    </cofactor>
</comment>
<dbReference type="InterPro" id="IPR001433">
    <property type="entry name" value="OxRdtase_FAD/NAD-bd"/>
</dbReference>
<evidence type="ECO:0000256" key="19">
    <source>
        <dbReference type="ARBA" id="ARBA00049342"/>
    </source>
</evidence>
<dbReference type="Gene3D" id="3.40.50.360">
    <property type="match status" value="1"/>
</dbReference>
<dbReference type="AlphaFoldDB" id="A0A0D2INT1"/>
<keyword evidence="14" id="KW-0443">Lipid metabolism</keyword>
<evidence type="ECO:0000256" key="6">
    <source>
        <dbReference type="ARBA" id="ARBA00022692"/>
    </source>
</evidence>
<dbReference type="Pfam" id="PF00667">
    <property type="entry name" value="FAD_binding_1"/>
    <property type="match status" value="1"/>
</dbReference>
<dbReference type="Gene3D" id="3.40.50.80">
    <property type="entry name" value="Nucleotide-binding domain of ferredoxin-NADP reductase (FNR) module"/>
    <property type="match status" value="1"/>
</dbReference>
<feature type="domain" description="Flavodoxin-like" evidence="20">
    <location>
        <begin position="92"/>
        <end position="237"/>
    </location>
</feature>
<dbReference type="PANTHER" id="PTHR19384:SF108">
    <property type="entry name" value="NADPH--CYTOCHROME P450 REDUCTASE"/>
    <property type="match status" value="1"/>
</dbReference>
<evidence type="ECO:0000313" key="22">
    <source>
        <dbReference type="EMBL" id="KIX04786.1"/>
    </source>
</evidence>
<evidence type="ECO:0000256" key="9">
    <source>
        <dbReference type="ARBA" id="ARBA00022857"/>
    </source>
</evidence>
<keyword evidence="7" id="KW-0256">Endoplasmic reticulum</keyword>
<dbReference type="InterPro" id="IPR039261">
    <property type="entry name" value="FNR_nucleotide-bd"/>
</dbReference>
<evidence type="ECO:0000256" key="13">
    <source>
        <dbReference type="ARBA" id="ARBA00023011"/>
    </source>
</evidence>
<keyword evidence="15" id="KW-0472">Membrane</keyword>
<dbReference type="InterPro" id="IPR008254">
    <property type="entry name" value="Flavodoxin/NO_synth"/>
</dbReference>
<keyword evidence="16" id="KW-1207">Sterol metabolism</keyword>
<keyword evidence="9" id="KW-0521">NADP</keyword>
<dbReference type="Pfam" id="PF00175">
    <property type="entry name" value="NAD_binding_1"/>
    <property type="match status" value="1"/>
</dbReference>
<dbReference type="PIRSF" id="PIRSF000208">
    <property type="entry name" value="P450R"/>
    <property type="match status" value="1"/>
</dbReference>
<keyword evidence="23" id="KW-1185">Reference proteome</keyword>
<dbReference type="FunFam" id="3.40.50.360:FF:000036">
    <property type="entry name" value="NADPH--cytochrome P450 reductase"/>
    <property type="match status" value="1"/>
</dbReference>
<dbReference type="Gene3D" id="2.40.30.10">
    <property type="entry name" value="Translation factors"/>
    <property type="match status" value="1"/>
</dbReference>
<gene>
    <name evidence="22" type="ORF">Z518_05657</name>
</gene>
<evidence type="ECO:0000259" key="20">
    <source>
        <dbReference type="PROSITE" id="PS50902"/>
    </source>
</evidence>
<dbReference type="InterPro" id="IPR001709">
    <property type="entry name" value="Flavoprot_Pyr_Nucl_cyt_Rdtase"/>
</dbReference>
<dbReference type="SUPFAM" id="SSF52343">
    <property type="entry name" value="Ferredoxin reductase-like, C-terminal NADP-linked domain"/>
    <property type="match status" value="1"/>
</dbReference>
<dbReference type="GO" id="GO:0003958">
    <property type="term" value="F:NADPH-hemoprotein reductase activity"/>
    <property type="evidence" value="ECO:0007669"/>
    <property type="project" value="UniProtKB-EC"/>
</dbReference>
<proteinExistence type="predicted"/>
<evidence type="ECO:0000256" key="5">
    <source>
        <dbReference type="ARBA" id="ARBA00022643"/>
    </source>
</evidence>
<dbReference type="InterPro" id="IPR017927">
    <property type="entry name" value="FAD-bd_FR_type"/>
</dbReference>
<evidence type="ECO:0000256" key="3">
    <source>
        <dbReference type="ARBA" id="ARBA00022516"/>
    </source>
</evidence>
<dbReference type="STRING" id="1442369.A0A0D2INT1"/>
<dbReference type="PRINTS" id="PR00371">
    <property type="entry name" value="FPNCR"/>
</dbReference>
<evidence type="ECO:0000313" key="23">
    <source>
        <dbReference type="Proteomes" id="UP000053617"/>
    </source>
</evidence>
<evidence type="ECO:0000256" key="15">
    <source>
        <dbReference type="ARBA" id="ARBA00023136"/>
    </source>
</evidence>
<dbReference type="GO" id="GO:0010181">
    <property type="term" value="F:FMN binding"/>
    <property type="evidence" value="ECO:0007669"/>
    <property type="project" value="InterPro"/>
</dbReference>
<dbReference type="InterPro" id="IPR023208">
    <property type="entry name" value="P450R"/>
</dbReference>
<protein>
    <recommendedName>
        <fullName evidence="18">NADPH--hemoprotein reductase</fullName>
        <ecNumber evidence="18">1.6.2.4</ecNumber>
    </recommendedName>
</protein>
<dbReference type="VEuPathDB" id="FungiDB:Z518_05657"/>
<dbReference type="GO" id="GO:0050660">
    <property type="term" value="F:flavin adenine dinucleotide binding"/>
    <property type="evidence" value="ECO:0007669"/>
    <property type="project" value="TreeGrafter"/>
</dbReference>
<dbReference type="PANTHER" id="PTHR19384">
    <property type="entry name" value="NITRIC OXIDE SYNTHASE-RELATED"/>
    <property type="match status" value="1"/>
</dbReference>
<evidence type="ECO:0000256" key="16">
    <source>
        <dbReference type="ARBA" id="ARBA00023166"/>
    </source>
</evidence>
<feature type="domain" description="FAD-binding FR-type" evidence="21">
    <location>
        <begin position="292"/>
        <end position="551"/>
    </location>
</feature>
<dbReference type="GO" id="GO:0016126">
    <property type="term" value="P:sterol biosynthetic process"/>
    <property type="evidence" value="ECO:0007669"/>
    <property type="project" value="UniProtKB-KW"/>
</dbReference>
<keyword evidence="6" id="KW-0812">Transmembrane</keyword>
<dbReference type="Proteomes" id="UP000053617">
    <property type="component" value="Unassembled WGS sequence"/>
</dbReference>
<evidence type="ECO:0000256" key="4">
    <source>
        <dbReference type="ARBA" id="ARBA00022630"/>
    </source>
</evidence>
<evidence type="ECO:0000256" key="1">
    <source>
        <dbReference type="ARBA" id="ARBA00001917"/>
    </source>
</evidence>
<dbReference type="EC" id="1.6.2.4" evidence="18"/>
<keyword evidence="17" id="KW-0753">Steroid metabolism</keyword>